<dbReference type="Pfam" id="PF06826">
    <property type="entry name" value="Asp-Al_Ex"/>
    <property type="match status" value="2"/>
</dbReference>
<evidence type="ECO:0000256" key="3">
    <source>
        <dbReference type="ARBA" id="ARBA00022448"/>
    </source>
</evidence>
<evidence type="ECO:0000256" key="1">
    <source>
        <dbReference type="ARBA" id="ARBA00004651"/>
    </source>
</evidence>
<feature type="domain" description="YidE/YbjL duplication" evidence="9">
    <location>
        <begin position="238"/>
        <end position="398"/>
    </location>
</feature>
<dbReference type="GO" id="GO:0005886">
    <property type="term" value="C:plasma membrane"/>
    <property type="evidence" value="ECO:0007669"/>
    <property type="project" value="UniProtKB-SubCell"/>
</dbReference>
<feature type="transmembrane region" description="Helical" evidence="8">
    <location>
        <begin position="320"/>
        <end position="339"/>
    </location>
</feature>
<feature type="transmembrane region" description="Helical" evidence="8">
    <location>
        <begin position="295"/>
        <end position="314"/>
    </location>
</feature>
<evidence type="ECO:0000313" key="10">
    <source>
        <dbReference type="EMBL" id="SHM26663.1"/>
    </source>
</evidence>
<feature type="transmembrane region" description="Helical" evidence="8">
    <location>
        <begin position="384"/>
        <end position="402"/>
    </location>
</feature>
<proteinExistence type="inferred from homology"/>
<keyword evidence="7 8" id="KW-0472">Membrane</keyword>
<dbReference type="InterPro" id="IPR006512">
    <property type="entry name" value="YidE_YbjL"/>
</dbReference>
<keyword evidence="3" id="KW-0813">Transport</keyword>
<feature type="transmembrane region" description="Helical" evidence="8">
    <location>
        <begin position="37"/>
        <end position="58"/>
    </location>
</feature>
<evidence type="ECO:0000256" key="5">
    <source>
        <dbReference type="ARBA" id="ARBA00022692"/>
    </source>
</evidence>
<dbReference type="InterPro" id="IPR050144">
    <property type="entry name" value="AAE_transporter"/>
</dbReference>
<dbReference type="AlphaFoldDB" id="A0A1M7HE78"/>
<organism evidence="10 11">
    <name type="scientific">Ruminococcus flavefaciens</name>
    <dbReference type="NCBI Taxonomy" id="1265"/>
    <lineage>
        <taxon>Bacteria</taxon>
        <taxon>Bacillati</taxon>
        <taxon>Bacillota</taxon>
        <taxon>Clostridia</taxon>
        <taxon>Eubacteriales</taxon>
        <taxon>Oscillospiraceae</taxon>
        <taxon>Ruminococcus</taxon>
    </lineage>
</organism>
<evidence type="ECO:0000259" key="9">
    <source>
        <dbReference type="Pfam" id="PF06826"/>
    </source>
</evidence>
<evidence type="ECO:0000313" key="11">
    <source>
        <dbReference type="Proteomes" id="UP000184394"/>
    </source>
</evidence>
<sequence>MDCFNGILSIHDVSFLMISVIAIAALGYILGRITIKGISLGTAGVFIIALLYGCIFYKDLSAEINTDFVGNALKIVDNLGLILFVTAVGFIAGPSFFGNFKKNFKSYVILAIIIILSGGLACAGCIMIGRNFTDLNNEEFTAMLTGILSGALTSTPGFSAAKDAVGSDHLQSIVSVGYAIAYIFGVIGVVLFVQIIPKLTKADMAKERELLAPTEKKDTKEKMMFKLIEMDSFGIMPFSLAAFFGIIIGSFKFGNFSLSTTGGCLLVSLIFGHFGRIGKFSIMPKDSTLKVFRELGLMFFLIGAGVSGGAKFVQYFDAVYFVYGMVMTILPMIIGYLFAKYVLKLRLLNNLGSITGGMTSTPALGTLISTAGTENVASAYASTYPVALISVVLVSQFLIILFK</sequence>
<evidence type="ECO:0000256" key="6">
    <source>
        <dbReference type="ARBA" id="ARBA00022989"/>
    </source>
</evidence>
<evidence type="ECO:0000256" key="4">
    <source>
        <dbReference type="ARBA" id="ARBA00022475"/>
    </source>
</evidence>
<dbReference type="PANTHER" id="PTHR30445">
    <property type="entry name" value="K(+)_H(+) ANTIPORTER SUBUNIT KHTT"/>
    <property type="match status" value="1"/>
</dbReference>
<evidence type="ECO:0000256" key="2">
    <source>
        <dbReference type="ARBA" id="ARBA00009854"/>
    </source>
</evidence>
<gene>
    <name evidence="10" type="ORF">SAMN04487860_102295</name>
</gene>
<comment type="subcellular location">
    <subcellularLocation>
        <location evidence="1">Cell membrane</location>
        <topology evidence="1">Multi-pass membrane protein</topology>
    </subcellularLocation>
</comment>
<evidence type="ECO:0000256" key="8">
    <source>
        <dbReference type="SAM" id="Phobius"/>
    </source>
</evidence>
<feature type="transmembrane region" description="Helical" evidence="8">
    <location>
        <begin position="176"/>
        <end position="196"/>
    </location>
</feature>
<dbReference type="EMBL" id="FRCT01000002">
    <property type="protein sequence ID" value="SHM26663.1"/>
    <property type="molecule type" value="Genomic_DNA"/>
</dbReference>
<name>A0A1M7HE78_RUMFL</name>
<feature type="transmembrane region" description="Helical" evidence="8">
    <location>
        <begin position="232"/>
        <end position="250"/>
    </location>
</feature>
<keyword evidence="5 8" id="KW-0812">Transmembrane</keyword>
<dbReference type="Proteomes" id="UP000184394">
    <property type="component" value="Unassembled WGS sequence"/>
</dbReference>
<accession>A0A1M7HE78</accession>
<dbReference type="NCBIfam" id="TIGR01625">
    <property type="entry name" value="YidE_YbjL_dupl"/>
    <property type="match status" value="1"/>
</dbReference>
<protein>
    <submittedName>
        <fullName evidence="10">Putative transport protein</fullName>
    </submittedName>
</protein>
<dbReference type="OrthoDB" id="9155749at2"/>
<feature type="transmembrane region" description="Helical" evidence="8">
    <location>
        <begin position="6"/>
        <end position="30"/>
    </location>
</feature>
<keyword evidence="6 8" id="KW-1133">Transmembrane helix</keyword>
<feature type="transmembrane region" description="Helical" evidence="8">
    <location>
        <begin position="256"/>
        <end position="274"/>
    </location>
</feature>
<keyword evidence="4" id="KW-1003">Cell membrane</keyword>
<reference evidence="10 11" key="1">
    <citation type="submission" date="2016-11" db="EMBL/GenBank/DDBJ databases">
        <authorList>
            <person name="Jaros S."/>
            <person name="Januszkiewicz K."/>
            <person name="Wedrychowicz H."/>
        </authorList>
    </citation>
    <scope>NUCLEOTIDE SEQUENCE [LARGE SCALE GENOMIC DNA]</scope>
    <source>
        <strain evidence="10 11">Y1</strain>
    </source>
</reference>
<feature type="transmembrane region" description="Helical" evidence="8">
    <location>
        <begin position="351"/>
        <end position="372"/>
    </location>
</feature>
<comment type="similarity">
    <text evidence="2">Belongs to the AAE transporter (TC 2.A.81) family.</text>
</comment>
<feature type="domain" description="YidE/YbjL duplication" evidence="9">
    <location>
        <begin position="21"/>
        <end position="197"/>
    </location>
</feature>
<feature type="transmembrane region" description="Helical" evidence="8">
    <location>
        <begin position="78"/>
        <end position="100"/>
    </location>
</feature>
<feature type="transmembrane region" description="Helical" evidence="8">
    <location>
        <begin position="107"/>
        <end position="129"/>
    </location>
</feature>
<evidence type="ECO:0000256" key="7">
    <source>
        <dbReference type="ARBA" id="ARBA00023136"/>
    </source>
</evidence>
<dbReference type="PANTHER" id="PTHR30445:SF3">
    <property type="entry name" value="TRANSPORT PROTEIN YIDE-RELATED"/>
    <property type="match status" value="1"/>
</dbReference>